<gene>
    <name evidence="4" type="ORF">CRX42_33045</name>
</gene>
<keyword evidence="2" id="KW-0169">Cobalamin biosynthesis</keyword>
<dbReference type="PANTHER" id="PTHR43467:SF1">
    <property type="entry name" value="PRECORRIN-6A SYNTHASE [DEACETYLATING]"/>
    <property type="match status" value="1"/>
</dbReference>
<dbReference type="AlphaFoldDB" id="A0A2W0EJ70"/>
<dbReference type="PANTHER" id="PTHR43467">
    <property type="entry name" value="COBALT-PRECORRIN-2 C(20)-METHYLTRANSFERASE"/>
    <property type="match status" value="1"/>
</dbReference>
<organism evidence="4 5">
    <name type="scientific">Pseudomonas jessenii</name>
    <dbReference type="NCBI Taxonomy" id="77298"/>
    <lineage>
        <taxon>Bacteria</taxon>
        <taxon>Pseudomonadati</taxon>
        <taxon>Pseudomonadota</taxon>
        <taxon>Gammaproteobacteria</taxon>
        <taxon>Pseudomonadales</taxon>
        <taxon>Pseudomonadaceae</taxon>
        <taxon>Pseudomonas</taxon>
    </lineage>
</organism>
<dbReference type="GO" id="GO:0009236">
    <property type="term" value="P:cobalamin biosynthetic process"/>
    <property type="evidence" value="ECO:0007669"/>
    <property type="project" value="UniProtKB-KW"/>
</dbReference>
<sequence length="90" mass="10407">MKKLLVIGIGAGNPDYITMQAVKALNQVDVFFLMDKGESKDKLIDLRREICERYISDPDYRFVEAHSPERERGEVDYRTSVDDLNLAKQQ</sequence>
<feature type="non-terminal residue" evidence="4">
    <location>
        <position position="90"/>
    </location>
</feature>
<dbReference type="Pfam" id="PF00590">
    <property type="entry name" value="TP_methylase"/>
    <property type="match status" value="1"/>
</dbReference>
<dbReference type="Proteomes" id="UP000247437">
    <property type="component" value="Unassembled WGS sequence"/>
</dbReference>
<evidence type="ECO:0000256" key="2">
    <source>
        <dbReference type="ARBA" id="ARBA00022573"/>
    </source>
</evidence>
<comment type="pathway">
    <text evidence="1">Cofactor biosynthesis; adenosylcobalamin biosynthesis.</text>
</comment>
<evidence type="ECO:0000256" key="1">
    <source>
        <dbReference type="ARBA" id="ARBA00004953"/>
    </source>
</evidence>
<proteinExistence type="predicted"/>
<name>A0A2W0EJ70_PSEJE</name>
<feature type="domain" description="Tetrapyrrole methylase" evidence="3">
    <location>
        <begin position="3"/>
        <end position="61"/>
    </location>
</feature>
<dbReference type="SUPFAM" id="SSF53790">
    <property type="entry name" value="Tetrapyrrole methylase"/>
    <property type="match status" value="1"/>
</dbReference>
<dbReference type="GO" id="GO:0008168">
    <property type="term" value="F:methyltransferase activity"/>
    <property type="evidence" value="ECO:0007669"/>
    <property type="project" value="InterPro"/>
</dbReference>
<dbReference type="EMBL" id="PDLL01000960">
    <property type="protein sequence ID" value="PYY66315.1"/>
    <property type="molecule type" value="Genomic_DNA"/>
</dbReference>
<reference evidence="4 5" key="1">
    <citation type="journal article" date="2018" name="Appl. Microbiol. Biotechnol.">
        <title>Characterization of the caprolactam degradation pathway in Pseudomonas jessenii using mass spectrometry-based proteomics.</title>
        <authorList>
            <person name="Otzen M."/>
            <person name="Palacio C."/>
            <person name="Janssen D.B."/>
        </authorList>
    </citation>
    <scope>NUCLEOTIDE SEQUENCE [LARGE SCALE GENOMIC DNA]</scope>
    <source>
        <strain evidence="4 5">GO3</strain>
    </source>
</reference>
<comment type="caution">
    <text evidence="4">The sequence shown here is derived from an EMBL/GenBank/DDBJ whole genome shotgun (WGS) entry which is preliminary data.</text>
</comment>
<accession>A0A2W0EJ70</accession>
<evidence type="ECO:0000313" key="5">
    <source>
        <dbReference type="Proteomes" id="UP000247437"/>
    </source>
</evidence>
<dbReference type="InterPro" id="IPR035996">
    <property type="entry name" value="4pyrrol_Methylase_sf"/>
</dbReference>
<dbReference type="RefSeq" id="WP_241511583.1">
    <property type="nucleotide sequence ID" value="NZ_PDLL01000960.1"/>
</dbReference>
<dbReference type="InterPro" id="IPR014777">
    <property type="entry name" value="4pyrrole_Mease_sub1"/>
</dbReference>
<evidence type="ECO:0000313" key="4">
    <source>
        <dbReference type="EMBL" id="PYY66315.1"/>
    </source>
</evidence>
<dbReference type="InterPro" id="IPR000878">
    <property type="entry name" value="4pyrrol_Mease"/>
</dbReference>
<dbReference type="Gene3D" id="3.40.1010.10">
    <property type="entry name" value="Cobalt-precorrin-4 Transmethylase, Domain 1"/>
    <property type="match status" value="1"/>
</dbReference>
<protein>
    <submittedName>
        <fullName evidence="4">Precorrin-6A synthase (Deacetylating)</fullName>
    </submittedName>
</protein>
<evidence type="ECO:0000259" key="3">
    <source>
        <dbReference type="Pfam" id="PF00590"/>
    </source>
</evidence>